<protein>
    <recommendedName>
        <fullName evidence="3">Secreted protein</fullName>
    </recommendedName>
</protein>
<comment type="caution">
    <text evidence="1">The sequence shown here is derived from an EMBL/GenBank/DDBJ whole genome shotgun (WGS) entry which is preliminary data.</text>
</comment>
<accession>A0AAV4WM80</accession>
<gene>
    <name evidence="1" type="ORF">CEXT_469391</name>
</gene>
<reference evidence="1 2" key="1">
    <citation type="submission" date="2021-06" db="EMBL/GenBank/DDBJ databases">
        <title>Caerostris extrusa draft genome.</title>
        <authorList>
            <person name="Kono N."/>
            <person name="Arakawa K."/>
        </authorList>
    </citation>
    <scope>NUCLEOTIDE SEQUENCE [LARGE SCALE GENOMIC DNA]</scope>
</reference>
<sequence>MLMRHLLFCLSPARSTITGNSVYLTERPAKTEIESWRGFFLVSHVSVVRPDIASSLMSEPYGFLSIYSHCSVSTLPPTAVSPCHKVAG</sequence>
<dbReference type="Proteomes" id="UP001054945">
    <property type="component" value="Unassembled WGS sequence"/>
</dbReference>
<evidence type="ECO:0000313" key="1">
    <source>
        <dbReference type="EMBL" id="GIY84040.1"/>
    </source>
</evidence>
<keyword evidence="2" id="KW-1185">Reference proteome</keyword>
<dbReference type="AlphaFoldDB" id="A0AAV4WM80"/>
<name>A0AAV4WM80_CAEEX</name>
<evidence type="ECO:0008006" key="3">
    <source>
        <dbReference type="Google" id="ProtNLM"/>
    </source>
</evidence>
<proteinExistence type="predicted"/>
<evidence type="ECO:0000313" key="2">
    <source>
        <dbReference type="Proteomes" id="UP001054945"/>
    </source>
</evidence>
<dbReference type="EMBL" id="BPLR01016461">
    <property type="protein sequence ID" value="GIY84040.1"/>
    <property type="molecule type" value="Genomic_DNA"/>
</dbReference>
<organism evidence="1 2">
    <name type="scientific">Caerostris extrusa</name>
    <name type="common">Bark spider</name>
    <name type="synonym">Caerostris bankana</name>
    <dbReference type="NCBI Taxonomy" id="172846"/>
    <lineage>
        <taxon>Eukaryota</taxon>
        <taxon>Metazoa</taxon>
        <taxon>Ecdysozoa</taxon>
        <taxon>Arthropoda</taxon>
        <taxon>Chelicerata</taxon>
        <taxon>Arachnida</taxon>
        <taxon>Araneae</taxon>
        <taxon>Araneomorphae</taxon>
        <taxon>Entelegynae</taxon>
        <taxon>Araneoidea</taxon>
        <taxon>Araneidae</taxon>
        <taxon>Caerostris</taxon>
    </lineage>
</organism>